<dbReference type="EMBL" id="CZKB01000028">
    <property type="protein sequence ID" value="CUR62558.1"/>
    <property type="molecule type" value="Genomic_DNA"/>
</dbReference>
<reference evidence="2" key="1">
    <citation type="submission" date="2015-08" db="EMBL/GenBank/DDBJ databases">
        <authorList>
            <person name="Babu N.S."/>
            <person name="Beckwith C.J."/>
            <person name="Beseler K.G."/>
            <person name="Brison A."/>
            <person name="Carone J.V."/>
            <person name="Caskin T.P."/>
            <person name="Diamond M."/>
            <person name="Durham M.E."/>
            <person name="Foxe J.M."/>
            <person name="Go M."/>
            <person name="Henderson B.A."/>
            <person name="Jones I.B."/>
            <person name="McGettigan J.A."/>
            <person name="Micheletti S.J."/>
            <person name="Nasrallah M.E."/>
            <person name="Ortiz D."/>
            <person name="Piller C.R."/>
            <person name="Privatt S.R."/>
            <person name="Schneider S.L."/>
            <person name="Sharp S."/>
            <person name="Smith T.C."/>
            <person name="Stanton J.D."/>
            <person name="Ullery H.E."/>
            <person name="Wilson R.J."/>
            <person name="Serrano M.G."/>
            <person name="Buck G."/>
            <person name="Lee V."/>
            <person name="Wang Y."/>
            <person name="Carvalho R."/>
            <person name="Voegtly L."/>
            <person name="Shi R."/>
            <person name="Duckworth R."/>
            <person name="Johnson A."/>
            <person name="Loviza R."/>
            <person name="Walstead R."/>
            <person name="Shah Z."/>
            <person name="Kiflezghi M."/>
            <person name="Wade K."/>
            <person name="Ball S.L."/>
            <person name="Bradley K.W."/>
            <person name="Asai D.J."/>
            <person name="Bowman C.A."/>
            <person name="Russell D.A."/>
            <person name="Pope W.H."/>
            <person name="Jacobs-Sera D."/>
            <person name="Hendrix R.W."/>
            <person name="Hatfull G.F."/>
        </authorList>
    </citation>
    <scope>NUCLEOTIDE SEQUENCE</scope>
</reference>
<evidence type="ECO:0000256" key="1">
    <source>
        <dbReference type="SAM" id="MobiDB-lite"/>
    </source>
</evidence>
<dbReference type="AlphaFoldDB" id="A0A2P2CKQ5"/>
<gene>
    <name evidence="2" type="ORF">NOCA180202</name>
</gene>
<feature type="region of interest" description="Disordered" evidence="1">
    <location>
        <begin position="1"/>
        <end position="24"/>
    </location>
</feature>
<accession>A0A2P2CKQ5</accession>
<organism evidence="2">
    <name type="scientific">metagenome</name>
    <dbReference type="NCBI Taxonomy" id="256318"/>
    <lineage>
        <taxon>unclassified sequences</taxon>
        <taxon>metagenomes</taxon>
    </lineage>
</organism>
<name>A0A2P2CKQ5_9ZZZZ</name>
<sequence>MSRHGDSQGPGRLARTRRIPGQLEGPAAACRCPVMTASGGTRPSTHGLARRLTHPLVITAVLSVAVLAASQSGVASSFWFVAAMAAGFSISGSV</sequence>
<protein>
    <submittedName>
        <fullName evidence="2">Uncharacterized protein</fullName>
    </submittedName>
</protein>
<evidence type="ECO:0000313" key="2">
    <source>
        <dbReference type="EMBL" id="CUR62558.1"/>
    </source>
</evidence>
<proteinExistence type="predicted"/>